<reference evidence="1 2" key="1">
    <citation type="journal article" date="2019" name="Environ. Microbiol.">
        <title>Species interactions and distinct microbial communities in high Arctic permafrost affected cryosols are associated with the CH4 and CO2 gas fluxes.</title>
        <authorList>
            <person name="Altshuler I."/>
            <person name="Hamel J."/>
            <person name="Turney S."/>
            <person name="Magnuson E."/>
            <person name="Levesque R."/>
            <person name="Greer C."/>
            <person name="Whyte L.G."/>
        </authorList>
    </citation>
    <scope>NUCLEOTIDE SEQUENCE [LARGE SCALE GENOMIC DNA]</scope>
    <source>
        <strain evidence="1 2">E3</strain>
    </source>
</reference>
<name>A0A502HLY8_9PSED</name>
<organism evidence="1 2">
    <name type="scientific">Pseudomonas arsenicoxydans</name>
    <dbReference type="NCBI Taxonomy" id="702115"/>
    <lineage>
        <taxon>Bacteria</taxon>
        <taxon>Pseudomonadati</taxon>
        <taxon>Pseudomonadota</taxon>
        <taxon>Gammaproteobacteria</taxon>
        <taxon>Pseudomonadales</taxon>
        <taxon>Pseudomonadaceae</taxon>
        <taxon>Pseudomonas</taxon>
    </lineage>
</organism>
<evidence type="ECO:0000313" key="2">
    <source>
        <dbReference type="Proteomes" id="UP000317933"/>
    </source>
</evidence>
<sequence length="80" mass="8591">MSNLWRGSLLPLDCAAGPFFGAASLPNGGKPPHHSSAFTRVALFIQHPVSLIPQDSLPRPRIGEGHILKRSYAPGIVLPR</sequence>
<gene>
    <name evidence="1" type="ORF">EAH78_19660</name>
</gene>
<proteinExistence type="predicted"/>
<comment type="caution">
    <text evidence="1">The sequence shown here is derived from an EMBL/GenBank/DDBJ whole genome shotgun (WGS) entry which is preliminary data.</text>
</comment>
<dbReference type="EMBL" id="RCZE01000009">
    <property type="protein sequence ID" value="TPG75767.1"/>
    <property type="molecule type" value="Genomic_DNA"/>
</dbReference>
<dbReference type="Proteomes" id="UP000317933">
    <property type="component" value="Unassembled WGS sequence"/>
</dbReference>
<evidence type="ECO:0000313" key="1">
    <source>
        <dbReference type="EMBL" id="TPG75767.1"/>
    </source>
</evidence>
<accession>A0A502HLY8</accession>
<protein>
    <submittedName>
        <fullName evidence="1">Uncharacterized protein</fullName>
    </submittedName>
</protein>
<dbReference type="AlphaFoldDB" id="A0A502HLY8"/>